<organism evidence="1 2">
    <name type="scientific">Rhizopus delemar</name>
    <dbReference type="NCBI Taxonomy" id="936053"/>
    <lineage>
        <taxon>Eukaryota</taxon>
        <taxon>Fungi</taxon>
        <taxon>Fungi incertae sedis</taxon>
        <taxon>Mucoromycota</taxon>
        <taxon>Mucoromycotina</taxon>
        <taxon>Mucoromycetes</taxon>
        <taxon>Mucorales</taxon>
        <taxon>Mucorineae</taxon>
        <taxon>Rhizopodaceae</taxon>
        <taxon>Rhizopus</taxon>
    </lineage>
</organism>
<name>A0A9P6XW76_9FUNG</name>
<comment type="caution">
    <text evidence="1">The sequence shown here is derived from an EMBL/GenBank/DDBJ whole genome shotgun (WGS) entry which is preliminary data.</text>
</comment>
<proteinExistence type="predicted"/>
<dbReference type="Proteomes" id="UP000740926">
    <property type="component" value="Unassembled WGS sequence"/>
</dbReference>
<dbReference type="AlphaFoldDB" id="A0A9P6XW76"/>
<evidence type="ECO:0000313" key="1">
    <source>
        <dbReference type="EMBL" id="KAG1533503.1"/>
    </source>
</evidence>
<reference evidence="1 2" key="1">
    <citation type="journal article" date="2020" name="Microb. Genom.">
        <title>Genetic diversity of clinical and environmental Mucorales isolates obtained from an investigation of mucormycosis cases among solid organ transplant recipients.</title>
        <authorList>
            <person name="Nguyen M.H."/>
            <person name="Kaul D."/>
            <person name="Muto C."/>
            <person name="Cheng S.J."/>
            <person name="Richter R.A."/>
            <person name="Bruno V.M."/>
            <person name="Liu G."/>
            <person name="Beyhan S."/>
            <person name="Sundermann A.J."/>
            <person name="Mounaud S."/>
            <person name="Pasculle A.W."/>
            <person name="Nierman W.C."/>
            <person name="Driscoll E."/>
            <person name="Cumbie R."/>
            <person name="Clancy C.J."/>
            <person name="Dupont C.L."/>
        </authorList>
    </citation>
    <scope>NUCLEOTIDE SEQUENCE [LARGE SCALE GENOMIC DNA]</scope>
    <source>
        <strain evidence="1 2">GL24</strain>
    </source>
</reference>
<evidence type="ECO:0000313" key="2">
    <source>
        <dbReference type="Proteomes" id="UP000740926"/>
    </source>
</evidence>
<protein>
    <submittedName>
        <fullName evidence="1">Uncharacterized protein</fullName>
    </submittedName>
</protein>
<sequence>MSSLDHARVGQDAQAGTACVVLAEQEVAVAADEVHRHAAVGQHLQRIGHRVGGRRGCVVAAPGFEQVAEDVQGISAGRLLAQEAQEQVGDFRTAGVQMQVGNEQRGHACILGHQR</sequence>
<keyword evidence="2" id="KW-1185">Reference proteome</keyword>
<accession>A0A9P6XW76</accession>
<gene>
    <name evidence="1" type="ORF">G6F50_015857</name>
</gene>
<dbReference type="EMBL" id="JAANIU010009240">
    <property type="protein sequence ID" value="KAG1533503.1"/>
    <property type="molecule type" value="Genomic_DNA"/>
</dbReference>